<dbReference type="CDD" id="cd00130">
    <property type="entry name" value="PAS"/>
    <property type="match status" value="1"/>
</dbReference>
<accession>A0A845UYV5</accession>
<dbReference type="Gene3D" id="3.30.450.20">
    <property type="entry name" value="PAS domain"/>
    <property type="match status" value="1"/>
</dbReference>
<keyword evidence="9" id="KW-0472">Membrane</keyword>
<evidence type="ECO:0000259" key="11">
    <source>
        <dbReference type="PROSITE" id="PS50883"/>
    </source>
</evidence>
<dbReference type="SUPFAM" id="SSF55073">
    <property type="entry name" value="Nucleotide cyclase"/>
    <property type="match status" value="1"/>
</dbReference>
<dbReference type="NCBIfam" id="TIGR00229">
    <property type="entry name" value="sensory_box"/>
    <property type="match status" value="1"/>
</dbReference>
<proteinExistence type="predicted"/>
<dbReference type="PROSITE" id="PS50883">
    <property type="entry name" value="EAL"/>
    <property type="match status" value="1"/>
</dbReference>
<dbReference type="SMART" id="SM00052">
    <property type="entry name" value="EAL"/>
    <property type="match status" value="1"/>
</dbReference>
<dbReference type="InterPro" id="IPR001633">
    <property type="entry name" value="EAL_dom"/>
</dbReference>
<evidence type="ECO:0000256" key="5">
    <source>
        <dbReference type="ARBA" id="ARBA00022741"/>
    </source>
</evidence>
<evidence type="ECO:0000256" key="6">
    <source>
        <dbReference type="ARBA" id="ARBA00022777"/>
    </source>
</evidence>
<dbReference type="GO" id="GO:0000160">
    <property type="term" value="P:phosphorelay signal transduction system"/>
    <property type="evidence" value="ECO:0007669"/>
    <property type="project" value="UniProtKB-KW"/>
</dbReference>
<feature type="domain" description="GGDEF" evidence="12">
    <location>
        <begin position="516"/>
        <end position="650"/>
    </location>
</feature>
<dbReference type="PROSITE" id="PS50112">
    <property type="entry name" value="PAS"/>
    <property type="match status" value="1"/>
</dbReference>
<feature type="domain" description="PAS" evidence="10">
    <location>
        <begin position="359"/>
        <end position="411"/>
    </location>
</feature>
<evidence type="ECO:0000256" key="3">
    <source>
        <dbReference type="ARBA" id="ARBA00022553"/>
    </source>
</evidence>
<dbReference type="FunFam" id="3.30.70.270:FF:000001">
    <property type="entry name" value="Diguanylate cyclase domain protein"/>
    <property type="match status" value="1"/>
</dbReference>
<dbReference type="GO" id="GO:0016020">
    <property type="term" value="C:membrane"/>
    <property type="evidence" value="ECO:0007669"/>
    <property type="project" value="UniProtKB-SubCell"/>
</dbReference>
<dbReference type="InterPro" id="IPR052155">
    <property type="entry name" value="Biofilm_reg_signaling"/>
</dbReference>
<dbReference type="PANTHER" id="PTHR44757">
    <property type="entry name" value="DIGUANYLATE CYCLASE DGCP"/>
    <property type="match status" value="1"/>
</dbReference>
<dbReference type="InterPro" id="IPR000160">
    <property type="entry name" value="GGDEF_dom"/>
</dbReference>
<evidence type="ECO:0000259" key="12">
    <source>
        <dbReference type="PROSITE" id="PS50887"/>
    </source>
</evidence>
<dbReference type="InterPro" id="IPR035919">
    <property type="entry name" value="EAL_sf"/>
</dbReference>
<organism evidence="13 14">
    <name type="scientific">Wenzhouxiangella limi</name>
    <dbReference type="NCBI Taxonomy" id="2707351"/>
    <lineage>
        <taxon>Bacteria</taxon>
        <taxon>Pseudomonadati</taxon>
        <taxon>Pseudomonadota</taxon>
        <taxon>Gammaproteobacteria</taxon>
        <taxon>Chromatiales</taxon>
        <taxon>Wenzhouxiangellaceae</taxon>
        <taxon>Wenzhouxiangella</taxon>
    </lineage>
</organism>
<dbReference type="InterPro" id="IPR029787">
    <property type="entry name" value="Nucleotide_cyclase"/>
</dbReference>
<dbReference type="AlphaFoldDB" id="A0A845UYV5"/>
<dbReference type="PANTHER" id="PTHR44757:SF2">
    <property type="entry name" value="BIOFILM ARCHITECTURE MAINTENANCE PROTEIN MBAA"/>
    <property type="match status" value="1"/>
</dbReference>
<evidence type="ECO:0000256" key="2">
    <source>
        <dbReference type="ARBA" id="ARBA00004370"/>
    </source>
</evidence>
<dbReference type="InterPro" id="IPR043128">
    <property type="entry name" value="Rev_trsase/Diguanyl_cyclase"/>
</dbReference>
<gene>
    <name evidence="13" type="ORF">G3I74_00735</name>
</gene>
<dbReference type="InterPro" id="IPR029151">
    <property type="entry name" value="Sensor-like_sf"/>
</dbReference>
<feature type="transmembrane region" description="Helical" evidence="9">
    <location>
        <begin position="328"/>
        <end position="350"/>
    </location>
</feature>
<keyword evidence="6" id="KW-0418">Kinase</keyword>
<keyword evidence="9" id="KW-0812">Transmembrane</keyword>
<evidence type="ECO:0000256" key="1">
    <source>
        <dbReference type="ARBA" id="ARBA00001946"/>
    </source>
</evidence>
<evidence type="ECO:0000259" key="10">
    <source>
        <dbReference type="PROSITE" id="PS50112"/>
    </source>
</evidence>
<dbReference type="Pfam" id="PF00990">
    <property type="entry name" value="GGDEF"/>
    <property type="match status" value="1"/>
</dbReference>
<protein>
    <submittedName>
        <fullName evidence="13">EAL domain-containing protein</fullName>
    </submittedName>
</protein>
<keyword evidence="3" id="KW-0597">Phosphoprotein</keyword>
<dbReference type="SUPFAM" id="SSF55785">
    <property type="entry name" value="PYP-like sensor domain (PAS domain)"/>
    <property type="match status" value="1"/>
</dbReference>
<keyword evidence="14" id="KW-1185">Reference proteome</keyword>
<dbReference type="SMART" id="SM00267">
    <property type="entry name" value="GGDEF"/>
    <property type="match status" value="1"/>
</dbReference>
<dbReference type="InterPro" id="IPR000014">
    <property type="entry name" value="PAS"/>
</dbReference>
<dbReference type="Pfam" id="PF13426">
    <property type="entry name" value="PAS_9"/>
    <property type="match status" value="1"/>
</dbReference>
<sequence length="1042" mass="116060">MSLQRAGLRRYRRYLATWVVVIAVAVLVFMQLHRQHQANIDSLLAQSLAAERVSWQSVQSQHKNSVSTYFEQYVQQPETLALMREALRESTRDASRARLLELMQPAYRNMSARGIGVFHFHLPDGESLLRLHDPARFGDNLMEVRDSIRLANTRLESVHGFEAGRLVTGYRSVFPVLDEDGTHLGSVEFSIPYPVLLEELEQLAPGRMFQILLDRAVQQEILFAGLADRFRPWPGSEQFLIRQPDPEEGRAQGNSSAAVTDRLNRLIGEMPALRGAVEERSATAFRLSVGGEDFVLTQEPLVDPGGAVVGLLLSATPEPALTRLEHAFLLNLALVGLAILLLGLGAHYLIRVASEKFAERERLHLITRSLGQGMYALDAQGVITEVNPRACKLLGFEPDELVGQKAHQLFHVHLGEPRDDSLPCPILSATARGERFTGEQRFRRRDGLAVEVSVTSVPLSEQEGSVTLFDDITRQKENERKLHHIAHYDALTGLPNRVLLADRLALAMARARRSRSPLALAFIDLDGFKTVNDTHGHDAGDRLLVQLARRMQNCLRETDTVARLGGDEFAVVMTDMDDLAAYAKLLDRLLVALAAAEMIDGHQVQVSASIGVSLYPQADDIDADQLLRQADQAMYEAKLAGKNRYRLFDVARDSDLRGRHEHVEQVRRGMEQDELTLYFQPKVNMRSGEVIGAEALIRWQHPQRGLLSPAAFLPLISRHSLEVDLGRWVLRRALSHMNVWQRKGLKLPVSVNIAGDHIQHPDFVTELAGLLRRYPELDPSKLQLEVVESTALEDVGEVSDVIAGCAELGVEVALDDFGTGYSSLTYLKRLPVRVLKMDQSFVRDMLHDPDDLAILDGVLNLARAFGLHAIAEGVSSLQHGRVLLQLGCEAAQGFVIARPMPAAGIPDWIGGWKLPPDWSQVKRLDAAGLELLYAEVEQRAWVRDLTGYLKGVVTAPPPLVASDSRLGRVLRSNPLVRQTESLGEQLARTHERLHALAAEMIRVRRERDVHAALVRLPELESTREELLGQLQRLTVAVGAQPF</sequence>
<evidence type="ECO:0000256" key="7">
    <source>
        <dbReference type="ARBA" id="ARBA00022840"/>
    </source>
</evidence>
<evidence type="ECO:0000313" key="13">
    <source>
        <dbReference type="EMBL" id="NDY94256.1"/>
    </source>
</evidence>
<evidence type="ECO:0000313" key="14">
    <source>
        <dbReference type="Proteomes" id="UP000484885"/>
    </source>
</evidence>
<comment type="cofactor">
    <cofactor evidence="1">
        <name>Mg(2+)</name>
        <dbReference type="ChEBI" id="CHEBI:18420"/>
    </cofactor>
</comment>
<evidence type="ECO:0000256" key="8">
    <source>
        <dbReference type="ARBA" id="ARBA00023012"/>
    </source>
</evidence>
<dbReference type="Proteomes" id="UP000484885">
    <property type="component" value="Unassembled WGS sequence"/>
</dbReference>
<dbReference type="GO" id="GO:0005524">
    <property type="term" value="F:ATP binding"/>
    <property type="evidence" value="ECO:0007669"/>
    <property type="project" value="UniProtKB-KW"/>
</dbReference>
<dbReference type="Pfam" id="PF14827">
    <property type="entry name" value="dCache_3"/>
    <property type="match status" value="1"/>
</dbReference>
<evidence type="ECO:0000256" key="4">
    <source>
        <dbReference type="ARBA" id="ARBA00022679"/>
    </source>
</evidence>
<keyword evidence="4" id="KW-0808">Transferase</keyword>
<keyword evidence="8" id="KW-0902">Two-component regulatory system</keyword>
<dbReference type="CDD" id="cd01949">
    <property type="entry name" value="GGDEF"/>
    <property type="match status" value="1"/>
</dbReference>
<dbReference type="SUPFAM" id="SSF103190">
    <property type="entry name" value="Sensory domain-like"/>
    <property type="match status" value="1"/>
</dbReference>
<keyword evidence="7" id="KW-0067">ATP-binding</keyword>
<dbReference type="CDD" id="cd01948">
    <property type="entry name" value="EAL"/>
    <property type="match status" value="1"/>
</dbReference>
<dbReference type="EMBL" id="JAAGSC010000023">
    <property type="protein sequence ID" value="NDY94256.1"/>
    <property type="molecule type" value="Genomic_DNA"/>
</dbReference>
<feature type="domain" description="EAL" evidence="11">
    <location>
        <begin position="659"/>
        <end position="913"/>
    </location>
</feature>
<dbReference type="SUPFAM" id="SSF141868">
    <property type="entry name" value="EAL domain-like"/>
    <property type="match status" value="1"/>
</dbReference>
<dbReference type="GO" id="GO:0016301">
    <property type="term" value="F:kinase activity"/>
    <property type="evidence" value="ECO:0007669"/>
    <property type="project" value="UniProtKB-KW"/>
</dbReference>
<dbReference type="Pfam" id="PF00563">
    <property type="entry name" value="EAL"/>
    <property type="match status" value="1"/>
</dbReference>
<keyword evidence="5" id="KW-0547">Nucleotide-binding</keyword>
<dbReference type="InterPro" id="IPR035965">
    <property type="entry name" value="PAS-like_dom_sf"/>
</dbReference>
<dbReference type="InterPro" id="IPR029150">
    <property type="entry name" value="dCache_3"/>
</dbReference>
<dbReference type="PROSITE" id="PS50887">
    <property type="entry name" value="GGDEF"/>
    <property type="match status" value="1"/>
</dbReference>
<dbReference type="Gene3D" id="3.30.70.270">
    <property type="match status" value="1"/>
</dbReference>
<reference evidence="13 14" key="1">
    <citation type="submission" date="2020-02" db="EMBL/GenBank/DDBJ databases">
        <authorList>
            <person name="Zhang X.-Y."/>
        </authorList>
    </citation>
    <scope>NUCLEOTIDE SEQUENCE [LARGE SCALE GENOMIC DNA]</scope>
    <source>
        <strain evidence="13 14">C33</strain>
    </source>
</reference>
<evidence type="ECO:0000256" key="9">
    <source>
        <dbReference type="SAM" id="Phobius"/>
    </source>
</evidence>
<dbReference type="NCBIfam" id="TIGR00254">
    <property type="entry name" value="GGDEF"/>
    <property type="match status" value="1"/>
</dbReference>
<dbReference type="RefSeq" id="WP_164209038.1">
    <property type="nucleotide sequence ID" value="NZ_JAAGSC010000023.1"/>
</dbReference>
<name>A0A845UYV5_9GAMM</name>
<comment type="caution">
    <text evidence="13">The sequence shown here is derived from an EMBL/GenBank/DDBJ whole genome shotgun (WGS) entry which is preliminary data.</text>
</comment>
<dbReference type="SMART" id="SM00091">
    <property type="entry name" value="PAS"/>
    <property type="match status" value="1"/>
</dbReference>
<comment type="subcellular location">
    <subcellularLocation>
        <location evidence="2">Membrane</location>
    </subcellularLocation>
</comment>
<keyword evidence="9" id="KW-1133">Transmembrane helix</keyword>
<dbReference type="Gene3D" id="3.20.20.450">
    <property type="entry name" value="EAL domain"/>
    <property type="match status" value="1"/>
</dbReference>
<feature type="transmembrane region" description="Helical" evidence="9">
    <location>
        <begin position="12"/>
        <end position="32"/>
    </location>
</feature>